<organism evidence="7 8">
    <name type="scientific">Vibrio vulnificus</name>
    <dbReference type="NCBI Taxonomy" id="672"/>
    <lineage>
        <taxon>Bacteria</taxon>
        <taxon>Pseudomonadati</taxon>
        <taxon>Pseudomonadota</taxon>
        <taxon>Gammaproteobacteria</taxon>
        <taxon>Vibrionales</taxon>
        <taxon>Vibrionaceae</taxon>
        <taxon>Vibrio</taxon>
    </lineage>
</organism>
<keyword evidence="2 5" id="KW-0812">Transmembrane</keyword>
<protein>
    <submittedName>
        <fullName evidence="7">EamA family transporter</fullName>
    </submittedName>
</protein>
<feature type="transmembrane region" description="Helical" evidence="5">
    <location>
        <begin position="97"/>
        <end position="114"/>
    </location>
</feature>
<evidence type="ECO:0000313" key="7">
    <source>
        <dbReference type="EMBL" id="POB46472.1"/>
    </source>
</evidence>
<dbReference type="Proteomes" id="UP000237466">
    <property type="component" value="Unassembled WGS sequence"/>
</dbReference>
<dbReference type="InterPro" id="IPR000620">
    <property type="entry name" value="EamA_dom"/>
</dbReference>
<evidence type="ECO:0000256" key="2">
    <source>
        <dbReference type="ARBA" id="ARBA00022692"/>
    </source>
</evidence>
<feature type="transmembrane region" description="Helical" evidence="5">
    <location>
        <begin position="215"/>
        <end position="233"/>
    </location>
</feature>
<feature type="transmembrane region" description="Helical" evidence="5">
    <location>
        <begin position="278"/>
        <end position="300"/>
    </location>
</feature>
<feature type="transmembrane region" description="Helical" evidence="5">
    <location>
        <begin position="154"/>
        <end position="172"/>
    </location>
</feature>
<evidence type="ECO:0000259" key="6">
    <source>
        <dbReference type="Pfam" id="PF00892"/>
    </source>
</evidence>
<dbReference type="EMBL" id="PDGH01000102">
    <property type="protein sequence ID" value="POB46472.1"/>
    <property type="molecule type" value="Genomic_DNA"/>
</dbReference>
<evidence type="ECO:0000256" key="1">
    <source>
        <dbReference type="ARBA" id="ARBA00004141"/>
    </source>
</evidence>
<comment type="subcellular location">
    <subcellularLocation>
        <location evidence="1">Membrane</location>
        <topology evidence="1">Multi-pass membrane protein</topology>
    </subcellularLocation>
</comment>
<sequence length="312" mass="34556">MRSSEMHTLDKSILYMLLSTLSLSVTGLISKYLVDIVPIEWFSFLRFALPAVLLLALLRITKIKMPNKAEMKPLLGRALCIALCQLFFLWSLQHLSLVESVVLFATGPLFMPLLERLFFKTSVSKLTIAALLATFAGVILLAGKEGEFSLRLELLAGLAGGVFNSGSQLTLYRASKSALSPKEINFWTFSFAALLLLPVLAFVDIAAPEATSTLQTWLSAPVAIALLTISCLIINTQVNRAKAYRLASSGSQLAPLIFTNLLFTSAWQWLFFDESFSLWQITGLGLIIFATMLNVLWPMIMSRPPFLKQRQA</sequence>
<feature type="domain" description="EamA" evidence="6">
    <location>
        <begin position="161"/>
        <end position="295"/>
    </location>
</feature>
<dbReference type="InterPro" id="IPR037185">
    <property type="entry name" value="EmrE-like"/>
</dbReference>
<feature type="transmembrane region" description="Helical" evidence="5">
    <location>
        <begin position="126"/>
        <end position="142"/>
    </location>
</feature>
<feature type="transmembrane region" description="Helical" evidence="5">
    <location>
        <begin position="41"/>
        <end position="62"/>
    </location>
</feature>
<evidence type="ECO:0000256" key="4">
    <source>
        <dbReference type="ARBA" id="ARBA00023136"/>
    </source>
</evidence>
<gene>
    <name evidence="7" type="ORF">CRN52_15090</name>
</gene>
<comment type="caution">
    <text evidence="7">The sequence shown here is derived from an EMBL/GenBank/DDBJ whole genome shotgun (WGS) entry which is preliminary data.</text>
</comment>
<feature type="transmembrane region" description="Helical" evidence="5">
    <location>
        <begin position="253"/>
        <end position="272"/>
    </location>
</feature>
<keyword evidence="3 5" id="KW-1133">Transmembrane helix</keyword>
<feature type="domain" description="EamA" evidence="6">
    <location>
        <begin position="12"/>
        <end position="141"/>
    </location>
</feature>
<evidence type="ECO:0000313" key="8">
    <source>
        <dbReference type="Proteomes" id="UP000237466"/>
    </source>
</evidence>
<dbReference type="GO" id="GO:0016020">
    <property type="term" value="C:membrane"/>
    <property type="evidence" value="ECO:0007669"/>
    <property type="project" value="UniProtKB-SubCell"/>
</dbReference>
<dbReference type="Pfam" id="PF00892">
    <property type="entry name" value="EamA"/>
    <property type="match status" value="2"/>
</dbReference>
<dbReference type="SUPFAM" id="SSF103481">
    <property type="entry name" value="Multidrug resistance efflux transporter EmrE"/>
    <property type="match status" value="2"/>
</dbReference>
<feature type="transmembrane region" description="Helical" evidence="5">
    <location>
        <begin position="184"/>
        <end position="203"/>
    </location>
</feature>
<evidence type="ECO:0000256" key="3">
    <source>
        <dbReference type="ARBA" id="ARBA00022989"/>
    </source>
</evidence>
<dbReference type="PANTHER" id="PTHR22911:SF6">
    <property type="entry name" value="SOLUTE CARRIER FAMILY 35 MEMBER G1"/>
    <property type="match status" value="1"/>
</dbReference>
<name>A0A2S3R122_VIBVL</name>
<feature type="transmembrane region" description="Helical" evidence="5">
    <location>
        <begin position="12"/>
        <end position="29"/>
    </location>
</feature>
<evidence type="ECO:0000256" key="5">
    <source>
        <dbReference type="SAM" id="Phobius"/>
    </source>
</evidence>
<dbReference type="Gene3D" id="1.10.3730.20">
    <property type="match status" value="1"/>
</dbReference>
<proteinExistence type="predicted"/>
<dbReference type="PANTHER" id="PTHR22911">
    <property type="entry name" value="ACYL-MALONYL CONDENSING ENZYME-RELATED"/>
    <property type="match status" value="1"/>
</dbReference>
<accession>A0A2S3R122</accession>
<dbReference type="AlphaFoldDB" id="A0A2S3R122"/>
<keyword evidence="4 5" id="KW-0472">Membrane</keyword>
<reference evidence="7 8" key="1">
    <citation type="journal article" date="2018" name="Front. Microbiol.">
        <title>Phylogeny of Vibrio vulnificus from the Analysis of the Core-Genome: Implications for Intra-Species Taxonomy.</title>
        <authorList>
            <person name="Roig F.J."/>
            <person name="Gonzalez-Candelas F."/>
            <person name="Sanjuan E."/>
            <person name="Fouz B."/>
            <person name="Feil E.J."/>
            <person name="Llorens C."/>
            <person name="Baker-Austin C."/>
            <person name="Oliver J.D."/>
            <person name="Danin-Poleg Y."/>
            <person name="Gibas C.J."/>
            <person name="Kashi Y."/>
            <person name="Gulig P.A."/>
            <person name="Morrison S.S."/>
            <person name="Amaro C."/>
        </authorList>
    </citation>
    <scope>NUCLEOTIDE SEQUENCE [LARGE SCALE GENOMIC DNA]</scope>
    <source>
        <strain evidence="7 8">CECT4608</strain>
    </source>
</reference>
<feature type="transmembrane region" description="Helical" evidence="5">
    <location>
        <begin position="74"/>
        <end position="91"/>
    </location>
</feature>